<gene>
    <name evidence="1" type="ORF">FHS21_002529</name>
</gene>
<reference evidence="1 2" key="1">
    <citation type="submission" date="2020-08" db="EMBL/GenBank/DDBJ databases">
        <title>Genomic Encyclopedia of Type Strains, Phase III (KMG-III): the genomes of soil and plant-associated and newly described type strains.</title>
        <authorList>
            <person name="Whitman W."/>
        </authorList>
    </citation>
    <scope>NUCLEOTIDE SEQUENCE [LARGE SCALE GENOMIC DNA]</scope>
    <source>
        <strain evidence="1 2">CECT 7015</strain>
    </source>
</reference>
<name>A0A839U7Z9_9HYPH</name>
<dbReference type="EMBL" id="JACHXN010000007">
    <property type="protein sequence ID" value="MBB3146114.1"/>
    <property type="molecule type" value="Genomic_DNA"/>
</dbReference>
<evidence type="ECO:0000313" key="1">
    <source>
        <dbReference type="EMBL" id="MBB3146114.1"/>
    </source>
</evidence>
<dbReference type="AlphaFoldDB" id="A0A839U7Z9"/>
<proteinExistence type="predicted"/>
<protein>
    <submittedName>
        <fullName evidence="1">Uncharacterized protein YjiS (DUF1127 family)</fullName>
    </submittedName>
</protein>
<comment type="caution">
    <text evidence="1">The sequence shown here is derived from an EMBL/GenBank/DDBJ whole genome shotgun (WGS) entry which is preliminary data.</text>
</comment>
<sequence>MHNVRHRVIQFFRVWRAARHERRLLLEILSKPSDRLLIDAGITREDALRLVRSDLRMPLWWHSSVPQCISQYAHRSWSDFDTIERLTTLTSPGGRSWQHNTSTKSMQR</sequence>
<evidence type="ECO:0000313" key="2">
    <source>
        <dbReference type="Proteomes" id="UP000554520"/>
    </source>
</evidence>
<organism evidence="1 2">
    <name type="scientific">Phyllobacterium trifolii</name>
    <dbReference type="NCBI Taxonomy" id="300193"/>
    <lineage>
        <taxon>Bacteria</taxon>
        <taxon>Pseudomonadati</taxon>
        <taxon>Pseudomonadota</taxon>
        <taxon>Alphaproteobacteria</taxon>
        <taxon>Hyphomicrobiales</taxon>
        <taxon>Phyllobacteriaceae</taxon>
        <taxon>Phyllobacterium</taxon>
    </lineage>
</organism>
<accession>A0A839U7Z9</accession>
<keyword evidence="2" id="KW-1185">Reference proteome</keyword>
<dbReference type="Proteomes" id="UP000554520">
    <property type="component" value="Unassembled WGS sequence"/>
</dbReference>